<organism evidence="1 2">
    <name type="scientific">Manduca sexta</name>
    <name type="common">Tobacco hawkmoth</name>
    <name type="synonym">Tobacco hornworm</name>
    <dbReference type="NCBI Taxonomy" id="7130"/>
    <lineage>
        <taxon>Eukaryota</taxon>
        <taxon>Metazoa</taxon>
        <taxon>Ecdysozoa</taxon>
        <taxon>Arthropoda</taxon>
        <taxon>Hexapoda</taxon>
        <taxon>Insecta</taxon>
        <taxon>Pterygota</taxon>
        <taxon>Neoptera</taxon>
        <taxon>Endopterygota</taxon>
        <taxon>Lepidoptera</taxon>
        <taxon>Glossata</taxon>
        <taxon>Ditrysia</taxon>
        <taxon>Bombycoidea</taxon>
        <taxon>Sphingidae</taxon>
        <taxon>Sphinginae</taxon>
        <taxon>Sphingini</taxon>
        <taxon>Manduca</taxon>
    </lineage>
</organism>
<dbReference type="Proteomes" id="UP000791440">
    <property type="component" value="Unassembled WGS sequence"/>
</dbReference>
<protein>
    <submittedName>
        <fullName evidence="1">Uncharacterized protein</fullName>
    </submittedName>
</protein>
<evidence type="ECO:0000313" key="1">
    <source>
        <dbReference type="EMBL" id="KAG6450396.1"/>
    </source>
</evidence>
<name>A0A922CLG3_MANSE</name>
<gene>
    <name evidence="1" type="ORF">O3G_MSEX006579</name>
</gene>
<accession>A0A922CLG3</accession>
<evidence type="ECO:0000313" key="2">
    <source>
        <dbReference type="Proteomes" id="UP000791440"/>
    </source>
</evidence>
<dbReference type="AlphaFoldDB" id="A0A922CLG3"/>
<dbReference type="EMBL" id="JH668387">
    <property type="protein sequence ID" value="KAG6450396.1"/>
    <property type="molecule type" value="Genomic_DNA"/>
</dbReference>
<comment type="caution">
    <text evidence="1">The sequence shown here is derived from an EMBL/GenBank/DDBJ whole genome shotgun (WGS) entry which is preliminary data.</text>
</comment>
<reference evidence="1" key="1">
    <citation type="journal article" date="2016" name="Insect Biochem. Mol. Biol.">
        <title>Multifaceted biological insights from a draft genome sequence of the tobacco hornworm moth, Manduca sexta.</title>
        <authorList>
            <person name="Kanost M.R."/>
            <person name="Arrese E.L."/>
            <person name="Cao X."/>
            <person name="Chen Y.R."/>
            <person name="Chellapilla S."/>
            <person name="Goldsmith M.R."/>
            <person name="Grosse-Wilde E."/>
            <person name="Heckel D.G."/>
            <person name="Herndon N."/>
            <person name="Jiang H."/>
            <person name="Papanicolaou A."/>
            <person name="Qu J."/>
            <person name="Soulages J.L."/>
            <person name="Vogel H."/>
            <person name="Walters J."/>
            <person name="Waterhouse R.M."/>
            <person name="Ahn S.J."/>
            <person name="Almeida F.C."/>
            <person name="An C."/>
            <person name="Aqrawi P."/>
            <person name="Bretschneider A."/>
            <person name="Bryant W.B."/>
            <person name="Bucks S."/>
            <person name="Chao H."/>
            <person name="Chevignon G."/>
            <person name="Christen J.M."/>
            <person name="Clarke D.F."/>
            <person name="Dittmer N.T."/>
            <person name="Ferguson L.C.F."/>
            <person name="Garavelou S."/>
            <person name="Gordon K.H.J."/>
            <person name="Gunaratna R.T."/>
            <person name="Han Y."/>
            <person name="Hauser F."/>
            <person name="He Y."/>
            <person name="Heidel-Fischer H."/>
            <person name="Hirsh A."/>
            <person name="Hu Y."/>
            <person name="Jiang H."/>
            <person name="Kalra D."/>
            <person name="Klinner C."/>
            <person name="Konig C."/>
            <person name="Kovar C."/>
            <person name="Kroll A.R."/>
            <person name="Kuwar S.S."/>
            <person name="Lee S.L."/>
            <person name="Lehman R."/>
            <person name="Li K."/>
            <person name="Li Z."/>
            <person name="Liang H."/>
            <person name="Lovelace S."/>
            <person name="Lu Z."/>
            <person name="Mansfield J.H."/>
            <person name="McCulloch K.J."/>
            <person name="Mathew T."/>
            <person name="Morton B."/>
            <person name="Muzny D.M."/>
            <person name="Neunemann D."/>
            <person name="Ongeri F."/>
            <person name="Pauchet Y."/>
            <person name="Pu L.L."/>
            <person name="Pyrousis I."/>
            <person name="Rao X.J."/>
            <person name="Redding A."/>
            <person name="Roesel C."/>
            <person name="Sanchez-Gracia A."/>
            <person name="Schaack S."/>
            <person name="Shukla A."/>
            <person name="Tetreau G."/>
            <person name="Wang Y."/>
            <person name="Xiong G.H."/>
            <person name="Traut W."/>
            <person name="Walsh T.K."/>
            <person name="Worley K.C."/>
            <person name="Wu D."/>
            <person name="Wu W."/>
            <person name="Wu Y.Q."/>
            <person name="Zhang X."/>
            <person name="Zou Z."/>
            <person name="Zucker H."/>
            <person name="Briscoe A.D."/>
            <person name="Burmester T."/>
            <person name="Clem R.J."/>
            <person name="Feyereisen R."/>
            <person name="Grimmelikhuijzen C.J.P."/>
            <person name="Hamodrakas S.J."/>
            <person name="Hansson B.S."/>
            <person name="Huguet E."/>
            <person name="Jermiin L.S."/>
            <person name="Lan Q."/>
            <person name="Lehman H.K."/>
            <person name="Lorenzen M."/>
            <person name="Merzendorfer H."/>
            <person name="Michalopoulos I."/>
            <person name="Morton D.B."/>
            <person name="Muthukrishnan S."/>
            <person name="Oakeshott J.G."/>
            <person name="Palmer W."/>
            <person name="Park Y."/>
            <person name="Passarelli A.L."/>
            <person name="Rozas J."/>
            <person name="Schwartz L.M."/>
            <person name="Smith W."/>
            <person name="Southgate A."/>
            <person name="Vilcinskas A."/>
            <person name="Vogt R."/>
            <person name="Wang P."/>
            <person name="Werren J."/>
            <person name="Yu X.Q."/>
            <person name="Zhou J.J."/>
            <person name="Brown S.J."/>
            <person name="Scherer S.E."/>
            <person name="Richards S."/>
            <person name="Blissard G.W."/>
        </authorList>
    </citation>
    <scope>NUCLEOTIDE SEQUENCE</scope>
</reference>
<sequence>MDETWIHHYIKESKRQSSEWTATDEKRPKLARVGLGDYNNPIVIITEYRISTHGDLKDDDCISHLMHYLNTMLDALVKHWYCRLYHLESHG</sequence>
<keyword evidence="2" id="KW-1185">Reference proteome</keyword>
<proteinExistence type="predicted"/>
<reference evidence="1" key="2">
    <citation type="submission" date="2020-12" db="EMBL/GenBank/DDBJ databases">
        <authorList>
            <person name="Kanost M."/>
        </authorList>
    </citation>
    <scope>NUCLEOTIDE SEQUENCE</scope>
</reference>